<protein>
    <submittedName>
        <fullName evidence="1">Uncharacterized protein</fullName>
    </submittedName>
</protein>
<evidence type="ECO:0000313" key="2">
    <source>
        <dbReference type="Proteomes" id="UP000489600"/>
    </source>
</evidence>
<dbReference type="Proteomes" id="UP000489600">
    <property type="component" value="Unassembled WGS sequence"/>
</dbReference>
<dbReference type="EMBL" id="CABITT030000005">
    <property type="protein sequence ID" value="VVB04044.1"/>
    <property type="molecule type" value="Genomic_DNA"/>
</dbReference>
<proteinExistence type="predicted"/>
<reference evidence="1" key="1">
    <citation type="submission" date="2019-07" db="EMBL/GenBank/DDBJ databases">
        <authorList>
            <person name="Dittberner H."/>
        </authorList>
    </citation>
    <scope>NUCLEOTIDE SEQUENCE [LARGE SCALE GENOMIC DNA]</scope>
</reference>
<keyword evidence="2" id="KW-1185">Reference proteome</keyword>
<comment type="caution">
    <text evidence="1">The sequence shown here is derived from an EMBL/GenBank/DDBJ whole genome shotgun (WGS) entry which is preliminary data.</text>
</comment>
<gene>
    <name evidence="1" type="ORF">ANE_LOCUS14488</name>
</gene>
<accession>A0A565BRP2</accession>
<organism evidence="1 2">
    <name type="scientific">Arabis nemorensis</name>
    <dbReference type="NCBI Taxonomy" id="586526"/>
    <lineage>
        <taxon>Eukaryota</taxon>
        <taxon>Viridiplantae</taxon>
        <taxon>Streptophyta</taxon>
        <taxon>Embryophyta</taxon>
        <taxon>Tracheophyta</taxon>
        <taxon>Spermatophyta</taxon>
        <taxon>Magnoliopsida</taxon>
        <taxon>eudicotyledons</taxon>
        <taxon>Gunneridae</taxon>
        <taxon>Pentapetalae</taxon>
        <taxon>rosids</taxon>
        <taxon>malvids</taxon>
        <taxon>Brassicales</taxon>
        <taxon>Brassicaceae</taxon>
        <taxon>Arabideae</taxon>
        <taxon>Arabis</taxon>
    </lineage>
</organism>
<dbReference type="AlphaFoldDB" id="A0A565BRP2"/>
<sequence>MKDLGSLRFSRDSRLQPFSIVRLFSACTDASVSLKTSLTIGRRSMDSLSRFALGPATRILGFFQRFRFGCS</sequence>
<name>A0A565BRP2_9BRAS</name>
<evidence type="ECO:0000313" key="1">
    <source>
        <dbReference type="EMBL" id="VVB04044.1"/>
    </source>
</evidence>